<evidence type="ECO:0000313" key="6">
    <source>
        <dbReference type="EMBL" id="HIR54714.1"/>
    </source>
</evidence>
<dbReference type="PIRSF" id="PIRSF000709">
    <property type="entry name" value="6PFK_2-Ptase"/>
    <property type="match status" value="1"/>
</dbReference>
<feature type="binding site" evidence="5">
    <location>
        <position position="57"/>
    </location>
    <ligand>
        <name>substrate</name>
    </ligand>
</feature>
<dbReference type="InterPro" id="IPR005952">
    <property type="entry name" value="Phosphogly_mut1"/>
</dbReference>
<comment type="similarity">
    <text evidence="1">Belongs to the phosphoglycerate mutase family. BPG-dependent PGAM subfamily.</text>
</comment>
<reference evidence="6" key="1">
    <citation type="submission" date="2020-10" db="EMBL/GenBank/DDBJ databases">
        <authorList>
            <person name="Gilroy R."/>
        </authorList>
    </citation>
    <scope>NUCLEOTIDE SEQUENCE</scope>
    <source>
        <strain evidence="6">ChiGjej3B3-7149</strain>
    </source>
</reference>
<dbReference type="SUPFAM" id="SSF53254">
    <property type="entry name" value="Phosphoglycerate mutase-like"/>
    <property type="match status" value="1"/>
</dbReference>
<name>A0A9D1IZB2_9FIRM</name>
<dbReference type="SMART" id="SM00855">
    <property type="entry name" value="PGAM"/>
    <property type="match status" value="1"/>
</dbReference>
<gene>
    <name evidence="6" type="ORF">IAD36_03815</name>
</gene>
<dbReference type="AlphaFoldDB" id="A0A9D1IZB2"/>
<dbReference type="PROSITE" id="PS00175">
    <property type="entry name" value="PG_MUTASE"/>
    <property type="match status" value="1"/>
</dbReference>
<dbReference type="InterPro" id="IPR001345">
    <property type="entry name" value="PG/BPGM_mutase_AS"/>
</dbReference>
<dbReference type="GO" id="GO:0004619">
    <property type="term" value="F:phosphoglycerate mutase activity"/>
    <property type="evidence" value="ECO:0007669"/>
    <property type="project" value="UniProtKB-EC"/>
</dbReference>
<sequence length="193" mass="21625">MKLYLVRHGESECNVQRRLYGRTDCSLTEKGCRQAREVGEKLAGEHIDLCISSPLIRAAETARLALAGRSVRIELDDGLMEQDMGEFENRPFEQMIAEQPELVRAMLNDWTTVVPPGGESFDSLRGRVLNVIERAAAGGRDTLLVAHNGPLSTIMMLLLEMPDSAVNRLWFEQGCWSCVELGEGKARLLYFNK</sequence>
<evidence type="ECO:0000256" key="4">
    <source>
        <dbReference type="ARBA" id="ARBA00023235"/>
    </source>
</evidence>
<comment type="caution">
    <text evidence="6">The sequence shown here is derived from an EMBL/GenBank/DDBJ whole genome shotgun (WGS) entry which is preliminary data.</text>
</comment>
<accession>A0A9D1IZB2</accession>
<keyword evidence="3" id="KW-0324">Glycolysis</keyword>
<dbReference type="InterPro" id="IPR029033">
    <property type="entry name" value="His_PPase_superfam"/>
</dbReference>
<reference evidence="6" key="2">
    <citation type="journal article" date="2021" name="PeerJ">
        <title>Extensive microbial diversity within the chicken gut microbiome revealed by metagenomics and culture.</title>
        <authorList>
            <person name="Gilroy R."/>
            <person name="Ravi A."/>
            <person name="Getino M."/>
            <person name="Pursley I."/>
            <person name="Horton D.L."/>
            <person name="Alikhan N.F."/>
            <person name="Baker D."/>
            <person name="Gharbi K."/>
            <person name="Hall N."/>
            <person name="Watson M."/>
            <person name="Adriaenssens E.M."/>
            <person name="Foster-Nyarko E."/>
            <person name="Jarju S."/>
            <person name="Secka A."/>
            <person name="Antonio M."/>
            <person name="Oren A."/>
            <person name="Chaudhuri R.R."/>
            <person name="La Ragione R."/>
            <person name="Hildebrand F."/>
            <person name="Pallen M.J."/>
        </authorList>
    </citation>
    <scope>NUCLEOTIDE SEQUENCE</scope>
    <source>
        <strain evidence="6">ChiGjej3B3-7149</strain>
    </source>
</reference>
<evidence type="ECO:0000256" key="2">
    <source>
        <dbReference type="ARBA" id="ARBA00012028"/>
    </source>
</evidence>
<keyword evidence="4" id="KW-0413">Isomerase</keyword>
<evidence type="ECO:0000256" key="3">
    <source>
        <dbReference type="ARBA" id="ARBA00023152"/>
    </source>
</evidence>
<dbReference type="Proteomes" id="UP000824238">
    <property type="component" value="Unassembled WGS sequence"/>
</dbReference>
<evidence type="ECO:0000256" key="1">
    <source>
        <dbReference type="ARBA" id="ARBA00006717"/>
    </source>
</evidence>
<dbReference type="PANTHER" id="PTHR11931">
    <property type="entry name" value="PHOSPHOGLYCERATE MUTASE"/>
    <property type="match status" value="1"/>
</dbReference>
<evidence type="ECO:0000256" key="5">
    <source>
        <dbReference type="PIRSR" id="PIRSR613078-2"/>
    </source>
</evidence>
<evidence type="ECO:0000313" key="7">
    <source>
        <dbReference type="Proteomes" id="UP000824238"/>
    </source>
</evidence>
<dbReference type="Gene3D" id="3.40.50.1240">
    <property type="entry name" value="Phosphoglycerate mutase-like"/>
    <property type="match status" value="1"/>
</dbReference>
<dbReference type="InterPro" id="IPR013078">
    <property type="entry name" value="His_Pase_superF_clade-1"/>
</dbReference>
<feature type="binding site" evidence="5">
    <location>
        <begin position="7"/>
        <end position="14"/>
    </location>
    <ligand>
        <name>substrate</name>
    </ligand>
</feature>
<dbReference type="CDD" id="cd07067">
    <property type="entry name" value="HP_PGM_like"/>
    <property type="match status" value="1"/>
</dbReference>
<dbReference type="EC" id="5.4.2.11" evidence="2"/>
<dbReference type="Pfam" id="PF00300">
    <property type="entry name" value="His_Phos_1"/>
    <property type="match status" value="1"/>
</dbReference>
<proteinExistence type="inferred from homology"/>
<protein>
    <recommendedName>
        <fullName evidence="2">phosphoglycerate mutase (2,3-diphosphoglycerate-dependent)</fullName>
        <ecNumber evidence="2">5.4.2.11</ecNumber>
    </recommendedName>
</protein>
<dbReference type="EMBL" id="DVHH01000096">
    <property type="protein sequence ID" value="HIR54714.1"/>
    <property type="molecule type" value="Genomic_DNA"/>
</dbReference>
<organism evidence="6 7">
    <name type="scientific">Candidatus Scatomorpha intestinigallinarum</name>
    <dbReference type="NCBI Taxonomy" id="2840923"/>
    <lineage>
        <taxon>Bacteria</taxon>
        <taxon>Bacillati</taxon>
        <taxon>Bacillota</taxon>
        <taxon>Clostridia</taxon>
        <taxon>Eubacteriales</taxon>
        <taxon>Candidatus Scatomorpha</taxon>
    </lineage>
</organism>
<dbReference type="GO" id="GO:0006096">
    <property type="term" value="P:glycolytic process"/>
    <property type="evidence" value="ECO:0007669"/>
    <property type="project" value="UniProtKB-KW"/>
</dbReference>